<evidence type="ECO:0000313" key="11">
    <source>
        <dbReference type="EMBL" id="ODC03655.1"/>
    </source>
</evidence>
<dbReference type="GO" id="GO:0016887">
    <property type="term" value="F:ATP hydrolysis activity"/>
    <property type="evidence" value="ECO:0007669"/>
    <property type="project" value="InterPro"/>
</dbReference>
<keyword evidence="5" id="KW-0997">Cell inner membrane</keyword>
<sequence length="566" mass="61913">MPPTAQPPSALIQTRQLSLTFGTKTLISSLNITLERSERVALVGPSGAGKSLLAKAFLGLLPPNAQSHGELWIQQHQVSQMTAMQRPLSTRLGMILQDTLSALNPTITVGRQLIVPFQYFHRQSRKNAWESALTLLADLEFSHPEQIMAATPLALSGGQRQRLSIAMALAGKTDFLIADEPTAALDEHTQAQVLEVLRRHTGHAGQPGCLLITHDIHQAQAYCNRILVLNDGQLVVDRPAQQFFAAPRSAYLENLADALSKRQLLRRQRGSKKALSATAITLNAEPPIHQPNTGDADDIVTPPLLEFKSVSVKTRRQDQTILEPMTLALHAGEKVGLIGASGAGKSTLLNLMMGLITPQTQPLYSTGQYHLKGARLTPSRLDEYRQTVQYIPQDPRASLNPYMTVAELVTEPWHCLKHEPLALKALHHQLEQVGLTSAQLSLYPHQLSGGQAQRVAIARALVVKPQFLIADEATSGLDLERRHQIEQLIARLCQETGTGLLWATHDLDSVIALCSRTLIIREGMISYDGPTCPHLSALLTLPTSQFSPANGIKIRSPDHQPQALLS</sequence>
<dbReference type="EMBL" id="MDTQ01000001">
    <property type="protein sequence ID" value="ODC03655.1"/>
    <property type="molecule type" value="Genomic_DNA"/>
</dbReference>
<dbReference type="InterPro" id="IPR017871">
    <property type="entry name" value="ABC_transporter-like_CS"/>
</dbReference>
<dbReference type="SMART" id="SM00382">
    <property type="entry name" value="AAA"/>
    <property type="match status" value="2"/>
</dbReference>
<evidence type="ECO:0000256" key="2">
    <source>
        <dbReference type="ARBA" id="ARBA00005417"/>
    </source>
</evidence>
<dbReference type="PANTHER" id="PTHR43297:SF14">
    <property type="entry name" value="ATPASE AAA-TYPE CORE DOMAIN-CONTAINING PROTEIN"/>
    <property type="match status" value="1"/>
</dbReference>
<protein>
    <recommendedName>
        <fullName evidence="10">ABC transporter domain-containing protein</fullName>
    </recommendedName>
</protein>
<dbReference type="GO" id="GO:0005524">
    <property type="term" value="F:ATP binding"/>
    <property type="evidence" value="ECO:0007669"/>
    <property type="project" value="UniProtKB-KW"/>
</dbReference>
<evidence type="ECO:0000256" key="8">
    <source>
        <dbReference type="ARBA" id="ARBA00022967"/>
    </source>
</evidence>
<evidence type="ECO:0000256" key="7">
    <source>
        <dbReference type="ARBA" id="ARBA00022840"/>
    </source>
</evidence>
<dbReference type="InterPro" id="IPR003439">
    <property type="entry name" value="ABC_transporter-like_ATP-bd"/>
</dbReference>
<keyword evidence="6" id="KW-0547">Nucleotide-binding</keyword>
<proteinExistence type="inferred from homology"/>
<dbReference type="Proteomes" id="UP000094291">
    <property type="component" value="Unassembled WGS sequence"/>
</dbReference>
<evidence type="ECO:0000256" key="6">
    <source>
        <dbReference type="ARBA" id="ARBA00022741"/>
    </source>
</evidence>
<evidence type="ECO:0000256" key="9">
    <source>
        <dbReference type="ARBA" id="ARBA00023136"/>
    </source>
</evidence>
<dbReference type="RefSeq" id="WP_068998071.1">
    <property type="nucleotide sequence ID" value="NZ_MDTQ01000001.1"/>
</dbReference>
<keyword evidence="4" id="KW-1003">Cell membrane</keyword>
<comment type="similarity">
    <text evidence="2">Belongs to the ABC transporter superfamily.</text>
</comment>
<accession>A0A1E2VAI1</accession>
<dbReference type="PROSITE" id="PS50893">
    <property type="entry name" value="ABC_TRANSPORTER_2"/>
    <property type="match status" value="2"/>
</dbReference>
<keyword evidence="9" id="KW-0472">Membrane</keyword>
<evidence type="ECO:0000256" key="3">
    <source>
        <dbReference type="ARBA" id="ARBA00022448"/>
    </source>
</evidence>
<dbReference type="PROSITE" id="PS00211">
    <property type="entry name" value="ABC_TRANSPORTER_1"/>
    <property type="match status" value="2"/>
</dbReference>
<dbReference type="InterPro" id="IPR027417">
    <property type="entry name" value="P-loop_NTPase"/>
</dbReference>
<dbReference type="CDD" id="cd03257">
    <property type="entry name" value="ABC_NikE_OppD_transporters"/>
    <property type="match status" value="2"/>
</dbReference>
<dbReference type="OrthoDB" id="6520252at2"/>
<reference evidence="11 12" key="1">
    <citation type="submission" date="2016-08" db="EMBL/GenBank/DDBJ databases">
        <authorList>
            <person name="Seilhamer J.J."/>
        </authorList>
    </citation>
    <scope>NUCLEOTIDE SEQUENCE [LARGE SCALE GENOMIC DNA]</scope>
    <source>
        <strain evidence="11 12">PH27A</strain>
    </source>
</reference>
<name>A0A1E2VAI1_9GAMM</name>
<comment type="caution">
    <text evidence="11">The sequence shown here is derived from an EMBL/GenBank/DDBJ whole genome shotgun (WGS) entry which is preliminary data.</text>
</comment>
<evidence type="ECO:0000256" key="4">
    <source>
        <dbReference type="ARBA" id="ARBA00022475"/>
    </source>
</evidence>
<dbReference type="PANTHER" id="PTHR43297">
    <property type="entry name" value="OLIGOPEPTIDE TRANSPORT ATP-BINDING PROTEIN APPD"/>
    <property type="match status" value="1"/>
</dbReference>
<dbReference type="GO" id="GO:0005886">
    <property type="term" value="C:plasma membrane"/>
    <property type="evidence" value="ECO:0007669"/>
    <property type="project" value="UniProtKB-SubCell"/>
</dbReference>
<comment type="subcellular location">
    <subcellularLocation>
        <location evidence="1">Cell inner membrane</location>
        <topology evidence="1">Peripheral membrane protein</topology>
    </subcellularLocation>
</comment>
<feature type="domain" description="ABC transporter" evidence="10">
    <location>
        <begin position="305"/>
        <end position="547"/>
    </location>
</feature>
<keyword evidence="7" id="KW-0067">ATP-binding</keyword>
<evidence type="ECO:0000256" key="5">
    <source>
        <dbReference type="ARBA" id="ARBA00022519"/>
    </source>
</evidence>
<dbReference type="SUPFAM" id="SSF52540">
    <property type="entry name" value="P-loop containing nucleoside triphosphate hydrolases"/>
    <property type="match status" value="2"/>
</dbReference>
<dbReference type="AlphaFoldDB" id="A0A1E2VAI1"/>
<dbReference type="InterPro" id="IPR050388">
    <property type="entry name" value="ABC_Ni/Peptide_Import"/>
</dbReference>
<evidence type="ECO:0000256" key="1">
    <source>
        <dbReference type="ARBA" id="ARBA00004417"/>
    </source>
</evidence>
<evidence type="ECO:0000259" key="10">
    <source>
        <dbReference type="PROSITE" id="PS50893"/>
    </source>
</evidence>
<evidence type="ECO:0000313" key="12">
    <source>
        <dbReference type="Proteomes" id="UP000094291"/>
    </source>
</evidence>
<organism evidence="11 12">
    <name type="scientific">Terasakiispira papahanaumokuakeensis</name>
    <dbReference type="NCBI Taxonomy" id="197479"/>
    <lineage>
        <taxon>Bacteria</taxon>
        <taxon>Pseudomonadati</taxon>
        <taxon>Pseudomonadota</taxon>
        <taxon>Gammaproteobacteria</taxon>
        <taxon>Oceanospirillales</taxon>
        <taxon>Terasakiispira</taxon>
    </lineage>
</organism>
<feature type="domain" description="ABC transporter" evidence="10">
    <location>
        <begin position="12"/>
        <end position="256"/>
    </location>
</feature>
<keyword evidence="8" id="KW-1278">Translocase</keyword>
<keyword evidence="3" id="KW-0813">Transport</keyword>
<dbReference type="Pfam" id="PF00005">
    <property type="entry name" value="ABC_tran"/>
    <property type="match status" value="2"/>
</dbReference>
<keyword evidence="12" id="KW-1185">Reference proteome</keyword>
<dbReference type="Gene3D" id="3.40.50.300">
    <property type="entry name" value="P-loop containing nucleotide triphosphate hydrolases"/>
    <property type="match status" value="2"/>
</dbReference>
<dbReference type="STRING" id="197479.BFW38_08960"/>
<gene>
    <name evidence="11" type="ORF">BFW38_08960</name>
</gene>
<dbReference type="InterPro" id="IPR003593">
    <property type="entry name" value="AAA+_ATPase"/>
</dbReference>